<gene>
    <name evidence="19" type="ORF">FLACHUCJ7_01559</name>
</gene>
<comment type="subcellular location">
    <subcellularLocation>
        <location evidence="1 14">Cell outer membrane</location>
        <topology evidence="1 14">Multi-pass membrane protein</topology>
    </subcellularLocation>
</comment>
<dbReference type="PROSITE" id="PS52016">
    <property type="entry name" value="TONB_DEPENDENT_REC_3"/>
    <property type="match status" value="1"/>
</dbReference>
<dbReference type="AlphaFoldDB" id="A0A6V6YVX0"/>
<dbReference type="GO" id="GO:0009279">
    <property type="term" value="C:cell outer membrane"/>
    <property type="evidence" value="ECO:0007669"/>
    <property type="project" value="UniProtKB-SubCell"/>
</dbReference>
<reference evidence="19 20" key="1">
    <citation type="submission" date="2020-06" db="EMBL/GenBank/DDBJ databases">
        <authorList>
            <person name="Criscuolo A."/>
        </authorList>
    </citation>
    <scope>NUCLEOTIDE SEQUENCE [LARGE SCALE GENOMIC DNA]</scope>
    <source>
        <strain evidence="20">CIP 110025</strain>
    </source>
</reference>
<evidence type="ECO:0000256" key="9">
    <source>
        <dbReference type="ARBA" id="ARBA00023065"/>
    </source>
</evidence>
<dbReference type="CDD" id="cd01347">
    <property type="entry name" value="ligand_gated_channel"/>
    <property type="match status" value="1"/>
</dbReference>
<evidence type="ECO:0000256" key="7">
    <source>
        <dbReference type="ARBA" id="ARBA00022729"/>
    </source>
</evidence>
<dbReference type="EMBL" id="CAIJDO010000114">
    <property type="protein sequence ID" value="CAD0003687.1"/>
    <property type="molecule type" value="Genomic_DNA"/>
</dbReference>
<dbReference type="InterPro" id="IPR000531">
    <property type="entry name" value="Beta-barrel_TonB"/>
</dbReference>
<keyword evidence="7 16" id="KW-0732">Signal</keyword>
<evidence type="ECO:0000256" key="14">
    <source>
        <dbReference type="PROSITE-ProRule" id="PRU01360"/>
    </source>
</evidence>
<dbReference type="RefSeq" id="WP_031457464.1">
    <property type="nucleotide sequence ID" value="NZ_CAIJDO010000114.1"/>
</dbReference>
<evidence type="ECO:0000256" key="6">
    <source>
        <dbReference type="ARBA" id="ARBA00022692"/>
    </source>
</evidence>
<dbReference type="InterPro" id="IPR010105">
    <property type="entry name" value="TonB_sidphr_rcpt"/>
</dbReference>
<dbReference type="GO" id="GO:0038023">
    <property type="term" value="F:signaling receptor activity"/>
    <property type="evidence" value="ECO:0007669"/>
    <property type="project" value="InterPro"/>
</dbReference>
<keyword evidence="8" id="KW-0408">Iron</keyword>
<feature type="signal peptide" evidence="16">
    <location>
        <begin position="1"/>
        <end position="26"/>
    </location>
</feature>
<dbReference type="InterPro" id="IPR037066">
    <property type="entry name" value="Plug_dom_sf"/>
</dbReference>
<evidence type="ECO:0000256" key="4">
    <source>
        <dbReference type="ARBA" id="ARBA00022452"/>
    </source>
</evidence>
<dbReference type="Gene3D" id="2.170.130.10">
    <property type="entry name" value="TonB-dependent receptor, plug domain"/>
    <property type="match status" value="1"/>
</dbReference>
<keyword evidence="5" id="KW-0410">Iron transport</keyword>
<evidence type="ECO:0000256" key="15">
    <source>
        <dbReference type="RuleBase" id="RU003357"/>
    </source>
</evidence>
<evidence type="ECO:0000256" key="3">
    <source>
        <dbReference type="ARBA" id="ARBA00022448"/>
    </source>
</evidence>
<dbReference type="GO" id="GO:0030246">
    <property type="term" value="F:carbohydrate binding"/>
    <property type="evidence" value="ECO:0007669"/>
    <property type="project" value="InterPro"/>
</dbReference>
<feature type="chain" id="PRO_5028408409" evidence="16">
    <location>
        <begin position="27"/>
        <end position="795"/>
    </location>
</feature>
<accession>A0A6V6YVX0</accession>
<evidence type="ECO:0000256" key="2">
    <source>
        <dbReference type="ARBA" id="ARBA00009810"/>
    </source>
</evidence>
<dbReference type="InterPro" id="IPR013784">
    <property type="entry name" value="Carb-bd-like_fold"/>
</dbReference>
<organism evidence="19 20">
    <name type="scientific">Flavobacterium chungangense</name>
    <dbReference type="NCBI Taxonomy" id="554283"/>
    <lineage>
        <taxon>Bacteria</taxon>
        <taxon>Pseudomonadati</taxon>
        <taxon>Bacteroidota</taxon>
        <taxon>Flavobacteriia</taxon>
        <taxon>Flavobacteriales</taxon>
        <taxon>Flavobacteriaceae</taxon>
        <taxon>Flavobacterium</taxon>
    </lineage>
</organism>
<keyword evidence="13 14" id="KW-0998">Cell outer membrane</keyword>
<keyword evidence="6 14" id="KW-0812">Transmembrane</keyword>
<dbReference type="SUPFAM" id="SSF49452">
    <property type="entry name" value="Starch-binding domain-like"/>
    <property type="match status" value="1"/>
</dbReference>
<keyword evidence="20" id="KW-1185">Reference proteome</keyword>
<dbReference type="Pfam" id="PF00593">
    <property type="entry name" value="TonB_dep_Rec_b-barrel"/>
    <property type="match status" value="1"/>
</dbReference>
<dbReference type="Pfam" id="PF13715">
    <property type="entry name" value="CarbopepD_reg_2"/>
    <property type="match status" value="1"/>
</dbReference>
<dbReference type="SUPFAM" id="SSF56935">
    <property type="entry name" value="Porins"/>
    <property type="match status" value="1"/>
</dbReference>
<dbReference type="InterPro" id="IPR036942">
    <property type="entry name" value="Beta-barrel_TonB_sf"/>
</dbReference>
<evidence type="ECO:0000256" key="5">
    <source>
        <dbReference type="ARBA" id="ARBA00022496"/>
    </source>
</evidence>
<comment type="similarity">
    <text evidence="2 14 15">Belongs to the TonB-dependent receptor family.</text>
</comment>
<dbReference type="Proteomes" id="UP000556700">
    <property type="component" value="Unassembled WGS sequence"/>
</dbReference>
<evidence type="ECO:0000259" key="18">
    <source>
        <dbReference type="Pfam" id="PF07715"/>
    </source>
</evidence>
<evidence type="ECO:0000256" key="11">
    <source>
        <dbReference type="ARBA" id="ARBA00023136"/>
    </source>
</evidence>
<dbReference type="GO" id="GO:0015344">
    <property type="term" value="F:siderophore uptake transmembrane transporter activity"/>
    <property type="evidence" value="ECO:0007669"/>
    <property type="project" value="TreeGrafter"/>
</dbReference>
<keyword evidence="3 14" id="KW-0813">Transport</keyword>
<keyword evidence="4 14" id="KW-1134">Transmembrane beta strand</keyword>
<evidence type="ECO:0000313" key="20">
    <source>
        <dbReference type="Proteomes" id="UP000556700"/>
    </source>
</evidence>
<evidence type="ECO:0000256" key="13">
    <source>
        <dbReference type="ARBA" id="ARBA00023237"/>
    </source>
</evidence>
<keyword evidence="12 19" id="KW-0675">Receptor</keyword>
<dbReference type="GO" id="GO:0015891">
    <property type="term" value="P:siderophore transport"/>
    <property type="evidence" value="ECO:0007669"/>
    <property type="project" value="InterPro"/>
</dbReference>
<dbReference type="NCBIfam" id="TIGR01783">
    <property type="entry name" value="TonB-siderophor"/>
    <property type="match status" value="1"/>
</dbReference>
<proteinExistence type="inferred from homology"/>
<sequence length="795" mass="88863">MKIITSQTKCFVFITCFLFASINLFAQQNKGKIKGTITTSDGQPANDVTVKIKEIKKNFVTDSNGEFEVNSLADGTYQLTTTLVGQETQKRTVTITQGNTLTIVIQLKSSEQQLDEVVINSNKKYITEKLSSSLRLNAELIEIPQNIMVTTRQTILDFGALNKNDMIRSVSGITKTYGNDLDSSLLIRGTDATYGTYRNGVGGPIWWNAQEDAAMIERIEFVKGPAGFMLANSEPGGLVNTVTKQPTHNRINEVTFGLGSFNMMRASLDLGGELSKNGKLTYRLNTGYQQNAQFYKLGNFNRVFVAPVLKYEFDDNTCLTVEHDYVKAVTANNELQHITINKKFYALPRDMTTNDPNIGTFTGADVYTRAHLQHKITENWKLNAQTAFMTTDWDGMSLYVNKLSPTKDTIYRTSSMSDWFGKLFNTQVFLDGKFNTGKKLEHKVLIGLDFGNGSEGSTYGGDWSNAERLKLAINNPIYYVAKDSLRLLPKDNTGSWLSTNKWQALYVQDHLKIGQKIIVTLAGRYTQLITGQDYNSAEDPEYEITDNKFTPRFGLTYLLSDKFSFFGLYDESFLPQRGAVFGKGRLKPLTGSNTEFGVKGLFFNKQLVMNASLYNIKKNDVGISDPIYDGFYLQTGQITSTGVEIDLVGQITQNLSVNANYSFTNARVTKDSDPDLIGMKNRGTPDQTFNGFVKYKINNGICNGLAFGAGMQYMGSRGAVYTGWGSEFGNKDLPTYTIFDASVSYTYKKLSIGFNLYNLTNKEYVASGYYNPDADEFNYAPGAPINFRLQTAYRF</sequence>
<dbReference type="InterPro" id="IPR012910">
    <property type="entry name" value="Plug_dom"/>
</dbReference>
<dbReference type="Gene3D" id="2.60.40.1120">
    <property type="entry name" value="Carboxypeptidase-like, regulatory domain"/>
    <property type="match status" value="1"/>
</dbReference>
<dbReference type="Pfam" id="PF07715">
    <property type="entry name" value="Plug"/>
    <property type="match status" value="1"/>
</dbReference>
<evidence type="ECO:0000313" key="19">
    <source>
        <dbReference type="EMBL" id="CAD0003687.1"/>
    </source>
</evidence>
<evidence type="ECO:0000256" key="1">
    <source>
        <dbReference type="ARBA" id="ARBA00004571"/>
    </source>
</evidence>
<evidence type="ECO:0000256" key="8">
    <source>
        <dbReference type="ARBA" id="ARBA00023004"/>
    </source>
</evidence>
<keyword evidence="9" id="KW-0406">Ion transport</keyword>
<protein>
    <submittedName>
        <fullName evidence="19">TonB-dependent siderophore receptor</fullName>
    </submittedName>
</protein>
<keyword evidence="11 14" id="KW-0472">Membrane</keyword>
<feature type="domain" description="TonB-dependent receptor plug" evidence="18">
    <location>
        <begin position="141"/>
        <end position="237"/>
    </location>
</feature>
<name>A0A6V6YVX0_9FLAO</name>
<feature type="domain" description="TonB-dependent receptor-like beta-barrel" evidence="17">
    <location>
        <begin position="350"/>
        <end position="759"/>
    </location>
</feature>
<dbReference type="Gene3D" id="2.40.170.20">
    <property type="entry name" value="TonB-dependent receptor, beta-barrel domain"/>
    <property type="match status" value="1"/>
</dbReference>
<evidence type="ECO:0000256" key="12">
    <source>
        <dbReference type="ARBA" id="ARBA00023170"/>
    </source>
</evidence>
<dbReference type="PANTHER" id="PTHR32552">
    <property type="entry name" value="FERRICHROME IRON RECEPTOR-RELATED"/>
    <property type="match status" value="1"/>
</dbReference>
<dbReference type="InterPro" id="IPR039426">
    <property type="entry name" value="TonB-dep_rcpt-like"/>
</dbReference>
<comment type="caution">
    <text evidence="19">The sequence shown here is derived from an EMBL/GenBank/DDBJ whole genome shotgun (WGS) entry which is preliminary data.</text>
</comment>
<evidence type="ECO:0000256" key="16">
    <source>
        <dbReference type="SAM" id="SignalP"/>
    </source>
</evidence>
<dbReference type="PANTHER" id="PTHR32552:SF68">
    <property type="entry name" value="FERRICHROME OUTER MEMBRANE TRANSPORTER_PHAGE RECEPTOR"/>
    <property type="match status" value="1"/>
</dbReference>
<evidence type="ECO:0000256" key="10">
    <source>
        <dbReference type="ARBA" id="ARBA00023077"/>
    </source>
</evidence>
<evidence type="ECO:0000259" key="17">
    <source>
        <dbReference type="Pfam" id="PF00593"/>
    </source>
</evidence>
<keyword evidence="10 15" id="KW-0798">TonB box</keyword>